<evidence type="ECO:0000313" key="10">
    <source>
        <dbReference type="EMBL" id="RGS00540.1"/>
    </source>
</evidence>
<dbReference type="InterPro" id="IPR026046">
    <property type="entry name" value="UBIAD1"/>
</dbReference>
<dbReference type="PIRSF" id="PIRSF005355">
    <property type="entry name" value="UBIAD1"/>
    <property type="match status" value="1"/>
</dbReference>
<accession>A0A412GZY6</accession>
<dbReference type="UniPathway" id="UPA00079">
    <property type="reaction ID" value="UER00168"/>
</dbReference>
<organism evidence="10 11">
    <name type="scientific">Phocaeicola coprocola</name>
    <dbReference type="NCBI Taxonomy" id="310298"/>
    <lineage>
        <taxon>Bacteria</taxon>
        <taxon>Pseudomonadati</taxon>
        <taxon>Bacteroidota</taxon>
        <taxon>Bacteroidia</taxon>
        <taxon>Bacteroidales</taxon>
        <taxon>Bacteroidaceae</taxon>
        <taxon>Phocaeicola</taxon>
    </lineage>
</organism>
<keyword evidence="6 8" id="KW-1133">Transmembrane helix</keyword>
<evidence type="ECO:0000256" key="3">
    <source>
        <dbReference type="ARBA" id="ARBA00022475"/>
    </source>
</evidence>
<dbReference type="GO" id="GO:0009234">
    <property type="term" value="P:menaquinone biosynthetic process"/>
    <property type="evidence" value="ECO:0007669"/>
    <property type="project" value="UniProtKB-UniRule"/>
</dbReference>
<dbReference type="GO" id="GO:0042371">
    <property type="term" value="P:vitamin K biosynthetic process"/>
    <property type="evidence" value="ECO:0007669"/>
    <property type="project" value="TreeGrafter"/>
</dbReference>
<feature type="transmembrane region" description="Helical" evidence="8">
    <location>
        <begin position="96"/>
        <end position="114"/>
    </location>
</feature>
<feature type="transmembrane region" description="Helical" evidence="8">
    <location>
        <begin position="148"/>
        <end position="167"/>
    </location>
</feature>
<dbReference type="NCBIfam" id="TIGR00751">
    <property type="entry name" value="menA"/>
    <property type="match status" value="1"/>
</dbReference>
<dbReference type="EC" id="2.5.1.74" evidence="8 9"/>
<comment type="catalytic activity">
    <reaction evidence="8">
        <text>an all-trans-polyprenyl diphosphate + 1,4-dihydroxy-2-naphthoate + H(+) = a 2-demethylmenaquinol + CO2 + diphosphate</text>
        <dbReference type="Rhea" id="RHEA:26478"/>
        <dbReference type="Rhea" id="RHEA-COMP:9563"/>
        <dbReference type="Rhea" id="RHEA-COMP:9564"/>
        <dbReference type="ChEBI" id="CHEBI:11173"/>
        <dbReference type="ChEBI" id="CHEBI:15378"/>
        <dbReference type="ChEBI" id="CHEBI:16526"/>
        <dbReference type="ChEBI" id="CHEBI:33019"/>
        <dbReference type="ChEBI" id="CHEBI:55437"/>
        <dbReference type="ChEBI" id="CHEBI:58914"/>
        <dbReference type="EC" id="2.5.1.74"/>
    </reaction>
</comment>
<evidence type="ECO:0000256" key="2">
    <source>
        <dbReference type="ARBA" id="ARBA00022428"/>
    </source>
</evidence>
<feature type="transmembrane region" description="Helical" evidence="8">
    <location>
        <begin position="42"/>
        <end position="61"/>
    </location>
</feature>
<evidence type="ECO:0000256" key="4">
    <source>
        <dbReference type="ARBA" id="ARBA00022679"/>
    </source>
</evidence>
<dbReference type="InterPro" id="IPR044878">
    <property type="entry name" value="UbiA_sf"/>
</dbReference>
<dbReference type="AlphaFoldDB" id="A0A412GZY6"/>
<keyword evidence="2 8" id="KW-0474">Menaquinone biosynthesis</keyword>
<dbReference type="HAMAP" id="MF_01937">
    <property type="entry name" value="MenA_1"/>
    <property type="match status" value="1"/>
</dbReference>
<name>A0A412GZY6_9BACT</name>
<dbReference type="PROSITE" id="PS51257">
    <property type="entry name" value="PROKAR_LIPOPROTEIN"/>
    <property type="match status" value="1"/>
</dbReference>
<dbReference type="Proteomes" id="UP000285864">
    <property type="component" value="Unassembled WGS sequence"/>
</dbReference>
<dbReference type="RefSeq" id="WP_118482662.1">
    <property type="nucleotide sequence ID" value="NZ_CAUELD010000030.1"/>
</dbReference>
<dbReference type="Pfam" id="PF01040">
    <property type="entry name" value="UbiA"/>
    <property type="match status" value="1"/>
</dbReference>
<evidence type="ECO:0000256" key="1">
    <source>
        <dbReference type="ARBA" id="ARBA00004141"/>
    </source>
</evidence>
<evidence type="ECO:0000256" key="7">
    <source>
        <dbReference type="ARBA" id="ARBA00023136"/>
    </source>
</evidence>
<comment type="similarity">
    <text evidence="8">Belongs to the MenA family. Type 1 subfamily.</text>
</comment>
<keyword evidence="3 8" id="KW-1003">Cell membrane</keyword>
<comment type="function">
    <text evidence="8">Conversion of 1,4-dihydroxy-2-naphthoate (DHNA) to demethylmenaquinone (DMK).</text>
</comment>
<keyword evidence="5 8" id="KW-0812">Transmembrane</keyword>
<feature type="transmembrane region" description="Helical" evidence="8">
    <location>
        <begin position="120"/>
        <end position="141"/>
    </location>
</feature>
<evidence type="ECO:0000256" key="8">
    <source>
        <dbReference type="HAMAP-Rule" id="MF_01937"/>
    </source>
</evidence>
<feature type="transmembrane region" description="Helical" evidence="8">
    <location>
        <begin position="242"/>
        <end position="259"/>
    </location>
</feature>
<dbReference type="Gene3D" id="1.10.357.140">
    <property type="entry name" value="UbiA prenyltransferase"/>
    <property type="match status" value="1"/>
</dbReference>
<evidence type="ECO:0000256" key="5">
    <source>
        <dbReference type="ARBA" id="ARBA00022692"/>
    </source>
</evidence>
<dbReference type="GO" id="GO:0005886">
    <property type="term" value="C:plasma membrane"/>
    <property type="evidence" value="ECO:0007669"/>
    <property type="project" value="UniProtKB-SubCell"/>
</dbReference>
<gene>
    <name evidence="8" type="primary">menA</name>
    <name evidence="10" type="ORF">DWY20_00165</name>
</gene>
<proteinExistence type="inferred from homology"/>
<dbReference type="PANTHER" id="PTHR13929:SF0">
    <property type="entry name" value="UBIA PRENYLTRANSFERASE DOMAIN-CONTAINING PROTEIN 1"/>
    <property type="match status" value="1"/>
</dbReference>
<comment type="pathway">
    <text evidence="8">Quinol/quinone metabolism; menaquinone biosynthesis; menaquinol from 1,4-dihydroxy-2-naphthoate: step 1/2.</text>
</comment>
<keyword evidence="4 8" id="KW-0808">Transferase</keyword>
<feature type="transmembrane region" description="Helical" evidence="8">
    <location>
        <begin position="212"/>
        <end position="236"/>
    </location>
</feature>
<dbReference type="GO" id="GO:0046428">
    <property type="term" value="F:1,4-dihydroxy-2-naphthoate polyprenyltransferase activity"/>
    <property type="evidence" value="ECO:0007669"/>
    <property type="project" value="UniProtKB-UniRule"/>
</dbReference>
<dbReference type="PANTHER" id="PTHR13929">
    <property type="entry name" value="1,4-DIHYDROXY-2-NAPHTHOATE OCTAPRENYLTRANSFERASE"/>
    <property type="match status" value="1"/>
</dbReference>
<keyword evidence="11" id="KW-1185">Reference proteome</keyword>
<evidence type="ECO:0000256" key="6">
    <source>
        <dbReference type="ARBA" id="ARBA00022989"/>
    </source>
</evidence>
<feature type="transmembrane region" description="Helical" evidence="8">
    <location>
        <begin position="173"/>
        <end position="191"/>
    </location>
</feature>
<dbReference type="EMBL" id="QRUU01000001">
    <property type="protein sequence ID" value="RGS00540.1"/>
    <property type="molecule type" value="Genomic_DNA"/>
</dbReference>
<keyword evidence="7 8" id="KW-0472">Membrane</keyword>
<comment type="subcellular location">
    <subcellularLocation>
        <location evidence="8">Cell membrane</location>
        <topology evidence="8">Multi-pass membrane protein</topology>
    </subcellularLocation>
    <subcellularLocation>
        <location evidence="1">Membrane</location>
        <topology evidence="1">Multi-pass membrane protein</topology>
    </subcellularLocation>
</comment>
<evidence type="ECO:0000256" key="9">
    <source>
        <dbReference type="NCBIfam" id="TIGR00751"/>
    </source>
</evidence>
<dbReference type="CDD" id="cd13962">
    <property type="entry name" value="PT_UbiA_UBIAD1"/>
    <property type="match status" value="1"/>
</dbReference>
<evidence type="ECO:0000313" key="11">
    <source>
        <dbReference type="Proteomes" id="UP000285864"/>
    </source>
</evidence>
<protein>
    <recommendedName>
        <fullName evidence="8 9">1,4-dihydroxy-2-naphthoate octaprenyltransferase</fullName>
        <shortName evidence="8">DHNA-octaprenyltransferase</shortName>
        <ecNumber evidence="8 9">2.5.1.74</ecNumber>
    </recommendedName>
</protein>
<dbReference type="InterPro" id="IPR004657">
    <property type="entry name" value="MenA"/>
</dbReference>
<reference evidence="10 11" key="1">
    <citation type="submission" date="2018-08" db="EMBL/GenBank/DDBJ databases">
        <title>A genome reference for cultivated species of the human gut microbiota.</title>
        <authorList>
            <person name="Zou Y."/>
            <person name="Xue W."/>
            <person name="Luo G."/>
        </authorList>
    </citation>
    <scope>NUCLEOTIDE SEQUENCE [LARGE SCALE GENOMIC DNA]</scope>
    <source>
        <strain evidence="10 11">AF24-2</strain>
    </source>
</reference>
<dbReference type="NCBIfam" id="NF004751">
    <property type="entry name" value="PRK06080.1-3"/>
    <property type="match status" value="1"/>
</dbReference>
<comment type="caution">
    <text evidence="10">The sequence shown here is derived from an EMBL/GenBank/DDBJ whole genome shotgun (WGS) entry which is preliminary data.</text>
</comment>
<dbReference type="InterPro" id="IPR000537">
    <property type="entry name" value="UbiA_prenyltransferase"/>
</dbReference>
<sequence>MVKQNSTKAWLLASRPKTLTAASIPVMLGCALASMYGHFQLIPAILCFLFAFLMQIDANFINDLYDYLKGSDREDRLGPERACAQGWISPSGMKKGILVTTALAAVTGLFLLGYGGWEMIPVGIACIIFAFLYTTGPYPLAYHGWGDILVLVFFGFVPVGCTFYVMAHDWNTSVTMVSLACGFVIDTLLMVNNFRDREQDAISGKKTIVVRLGARAGLILYFLLGLAACWSCFYFVTEGRLWAAILPQIYLLFHILTTMKMARINRGKELNAILGETSRNMLLFGILLTAGLLIPA</sequence>